<protein>
    <submittedName>
        <fullName evidence="1">F-box protein</fullName>
    </submittedName>
</protein>
<evidence type="ECO:0000313" key="1">
    <source>
        <dbReference type="EMBL" id="KAJ4714100.1"/>
    </source>
</evidence>
<evidence type="ECO:0000313" key="2">
    <source>
        <dbReference type="Proteomes" id="UP001164539"/>
    </source>
</evidence>
<reference evidence="1 2" key="1">
    <citation type="journal article" date="2023" name="Science">
        <title>Complex scaffold remodeling in plant triterpene biosynthesis.</title>
        <authorList>
            <person name="De La Pena R."/>
            <person name="Hodgson H."/>
            <person name="Liu J.C."/>
            <person name="Stephenson M.J."/>
            <person name="Martin A.C."/>
            <person name="Owen C."/>
            <person name="Harkess A."/>
            <person name="Leebens-Mack J."/>
            <person name="Jimenez L.E."/>
            <person name="Osbourn A."/>
            <person name="Sattely E.S."/>
        </authorList>
    </citation>
    <scope>NUCLEOTIDE SEQUENCE [LARGE SCALE GENOMIC DNA]</scope>
    <source>
        <strain evidence="2">cv. JPN11</strain>
        <tissue evidence="1">Leaf</tissue>
    </source>
</reference>
<accession>A0ACC1XRS4</accession>
<dbReference type="Proteomes" id="UP001164539">
    <property type="component" value="Chromosome 7"/>
</dbReference>
<name>A0ACC1XRS4_MELAZ</name>
<proteinExistence type="predicted"/>
<dbReference type="EMBL" id="CM051400">
    <property type="protein sequence ID" value="KAJ4714100.1"/>
    <property type="molecule type" value="Genomic_DNA"/>
</dbReference>
<organism evidence="1 2">
    <name type="scientific">Melia azedarach</name>
    <name type="common">Chinaberry tree</name>
    <dbReference type="NCBI Taxonomy" id="155640"/>
    <lineage>
        <taxon>Eukaryota</taxon>
        <taxon>Viridiplantae</taxon>
        <taxon>Streptophyta</taxon>
        <taxon>Embryophyta</taxon>
        <taxon>Tracheophyta</taxon>
        <taxon>Spermatophyta</taxon>
        <taxon>Magnoliopsida</taxon>
        <taxon>eudicotyledons</taxon>
        <taxon>Gunneridae</taxon>
        <taxon>Pentapetalae</taxon>
        <taxon>rosids</taxon>
        <taxon>malvids</taxon>
        <taxon>Sapindales</taxon>
        <taxon>Meliaceae</taxon>
        <taxon>Melia</taxon>
    </lineage>
</organism>
<sequence>MEETSNRSWSELPEEIISEIAENVRTRVDTLRVRAVCNNFRSYVPPPKSLFPHSVLKVTLPEGPTPEKLSEYSLTESTVYAIQPLDETSDLSGRPQTWIVRVEEIIDSDDQKTCRVRIMDPTYPSIVFDNMSEQLPENFNLLDYRVKELAKAYDLELDVIYVEGRGIEHRARANFLLSDALDVMAFYQRKISVLRKGEKRWTQLESLGIDSVQYLIYYNNRFYIVDEKGLTVSVDCKSLNVQTIEPPRLARVLGTGSKYFAKSDKNLYLIVMYWRCKMPYKKKPATLPVDFDVFKLDETRNKWVALLNGFEDTVFFLSDSCSYALSADEFPGIRRNCVYFSDSDTSYVKDPPHPGWVSAVYNVNEDKTRPLSSEDSAYCKLFWPPPPWLKWSTSN</sequence>
<comment type="caution">
    <text evidence="1">The sequence shown here is derived from an EMBL/GenBank/DDBJ whole genome shotgun (WGS) entry which is preliminary data.</text>
</comment>
<keyword evidence="2" id="KW-1185">Reference proteome</keyword>
<gene>
    <name evidence="1" type="ORF">OWV82_012633</name>
</gene>